<dbReference type="Pfam" id="PF00004">
    <property type="entry name" value="AAA"/>
    <property type="match status" value="1"/>
</dbReference>
<evidence type="ECO:0000256" key="11">
    <source>
        <dbReference type="RuleBase" id="RU365058"/>
    </source>
</evidence>
<feature type="domain" description="AAA+ ATPase" evidence="13">
    <location>
        <begin position="420"/>
        <end position="570"/>
    </location>
</feature>
<evidence type="ECO:0000256" key="4">
    <source>
        <dbReference type="ARBA" id="ARBA00022705"/>
    </source>
</evidence>
<feature type="compositionally biased region" description="Polar residues" evidence="12">
    <location>
        <begin position="212"/>
        <end position="226"/>
    </location>
</feature>
<name>A0A4S2KM68_9HYME</name>
<dbReference type="PANTHER" id="PTHR10763">
    <property type="entry name" value="CELL DIVISION CONTROL PROTEIN 6-RELATED"/>
    <property type="match status" value="1"/>
</dbReference>
<proteinExistence type="inferred from homology"/>
<evidence type="ECO:0000256" key="3">
    <source>
        <dbReference type="ARBA" id="ARBA00019081"/>
    </source>
</evidence>
<evidence type="ECO:0000256" key="6">
    <source>
        <dbReference type="ARBA" id="ARBA00022741"/>
    </source>
</evidence>
<evidence type="ECO:0000256" key="2">
    <source>
        <dbReference type="ARBA" id="ARBA00008398"/>
    </source>
</evidence>
<dbReference type="GO" id="GO:0016887">
    <property type="term" value="F:ATP hydrolysis activity"/>
    <property type="evidence" value="ECO:0007669"/>
    <property type="project" value="InterPro"/>
</dbReference>
<dbReference type="Pfam" id="PF09079">
    <property type="entry name" value="WHD_Cdc6"/>
    <property type="match status" value="1"/>
</dbReference>
<accession>A0A4S2KM68</accession>
<keyword evidence="7 11" id="KW-0067">ATP-binding</keyword>
<evidence type="ECO:0000256" key="7">
    <source>
        <dbReference type="ARBA" id="ARBA00022840"/>
    </source>
</evidence>
<dbReference type="Gene3D" id="3.40.50.300">
    <property type="entry name" value="P-loop containing nucleotide triphosphate hydrolases"/>
    <property type="match status" value="1"/>
</dbReference>
<keyword evidence="8" id="KW-0460">Magnesium</keyword>
<feature type="compositionally biased region" description="Basic and acidic residues" evidence="12">
    <location>
        <begin position="251"/>
        <end position="268"/>
    </location>
</feature>
<dbReference type="Pfam" id="PF22606">
    <property type="entry name" value="Cdc6-ORC-like_ATPase_lid"/>
    <property type="match status" value="1"/>
</dbReference>
<comment type="subunit">
    <text evidence="11">ORC is composed of six subunits.</text>
</comment>
<dbReference type="GO" id="GO:0005524">
    <property type="term" value="F:ATP binding"/>
    <property type="evidence" value="ECO:0007669"/>
    <property type="project" value="UniProtKB-KW"/>
</dbReference>
<dbReference type="GO" id="GO:0005664">
    <property type="term" value="C:nuclear origin of replication recognition complex"/>
    <property type="evidence" value="ECO:0007669"/>
    <property type="project" value="TreeGrafter"/>
</dbReference>
<gene>
    <name evidence="15" type="ORF">DBV15_08112</name>
</gene>
<comment type="caution">
    <text evidence="15">The sequence shown here is derived from an EMBL/GenBank/DDBJ whole genome shotgun (WGS) entry which is preliminary data.</text>
</comment>
<keyword evidence="10 11" id="KW-0539">Nucleus</keyword>
<protein>
    <recommendedName>
        <fullName evidence="3 11">Origin recognition complex subunit 1</fullName>
    </recommendedName>
</protein>
<dbReference type="GO" id="GO:0006270">
    <property type="term" value="P:DNA replication initiation"/>
    <property type="evidence" value="ECO:0007669"/>
    <property type="project" value="TreeGrafter"/>
</dbReference>
<evidence type="ECO:0000256" key="12">
    <source>
        <dbReference type="SAM" id="MobiDB-lite"/>
    </source>
</evidence>
<sequence length="752" mass="86066">MARLKKCTDRDISVLLETSSESNEFEELDESYVPKISTDNYSFDLSDSDEIFDGNVPKKSTNNDSFDSDKIFDNNKRFLLRSNALQKEQVSLRLRLRRSTEQSMYKIDTESEDEKPKRITRSTKRHLKNLQDENQMPRKGARNIKLPKRYSDYECYSSKSQVQRDQVNYNEKNLLLGSVETFKTRKRETSKHAVKSDDDSDCICVSFIPKTPSTRTRSKLNKQNPADSADDINDNATPKVRTRSKYTSPSVDKELKRDNVDKSPSKKIYLETDAMQNVSLNCTPKRSRIQRSSRRTISTMPNKCESVQKDENKSKADKVEVTHKAVKGLFIKNSQGNDDAIESPVVQNGLSTPKVRALLKQNALTPSMKRRTDMLVKPATPLQEIRTRLHVSAVPKSLPCREEEFNNIYTFLESKLMDNSGGSIYINGVPGTGKTATVNEILKCLKRAVEKGKLDYFDFVEINGMKLSEPRQAYVQILKQLSGKVLTWEQAYNMLEKRFSSNAKRPMTLLLVDELDLLCTKRQDVIYNLLDWPTKASARLVVITIANTMDLPERVLMGRVTSRLGLTRVTFEPYNYKQLYEIVLTRLKNTDIFENEIIQLIARKVSAVSGDARRALDICRRVAEITETRNSTTVNVQDVNEALSEMIINPKVQAVKHCSKFEQIFLQAVCVEAKRIGVEEVCFKNVYRQFDSLCSFDGYKTPNITQTLDICSKLGDYRLLLCEYSGSDIHQKILLNISKDEMHYALQEVDVD</sequence>
<dbReference type="SUPFAM" id="SSF52540">
    <property type="entry name" value="P-loop containing nucleoside triphosphate hydrolases"/>
    <property type="match status" value="1"/>
</dbReference>
<evidence type="ECO:0000256" key="5">
    <source>
        <dbReference type="ARBA" id="ARBA00022723"/>
    </source>
</evidence>
<dbReference type="InterPro" id="IPR015163">
    <property type="entry name" value="Cdc6_C"/>
</dbReference>
<evidence type="ECO:0000256" key="8">
    <source>
        <dbReference type="ARBA" id="ARBA00022842"/>
    </source>
</evidence>
<feature type="region of interest" description="Disordered" evidence="12">
    <location>
        <begin position="212"/>
        <end position="268"/>
    </location>
</feature>
<evidence type="ECO:0000259" key="13">
    <source>
        <dbReference type="SMART" id="SM00382"/>
    </source>
</evidence>
<dbReference type="Proteomes" id="UP000310200">
    <property type="component" value="Unassembled WGS sequence"/>
</dbReference>
<dbReference type="InterPro" id="IPR054425">
    <property type="entry name" value="Cdc6_ORC1-like_ATPase_lid"/>
</dbReference>
<evidence type="ECO:0000256" key="1">
    <source>
        <dbReference type="ARBA" id="ARBA00004123"/>
    </source>
</evidence>
<dbReference type="SMART" id="SM01074">
    <property type="entry name" value="Cdc6_C"/>
    <property type="match status" value="1"/>
</dbReference>
<dbReference type="InterPro" id="IPR003959">
    <property type="entry name" value="ATPase_AAA_core"/>
</dbReference>
<dbReference type="FunFam" id="3.40.50.300:FF:000199">
    <property type="entry name" value="Origin recognition complex subunit 1"/>
    <property type="match status" value="1"/>
</dbReference>
<dbReference type="GO" id="GO:0003688">
    <property type="term" value="F:DNA replication origin binding"/>
    <property type="evidence" value="ECO:0007669"/>
    <property type="project" value="TreeGrafter"/>
</dbReference>
<keyword evidence="5" id="KW-0479">Metal-binding</keyword>
<evidence type="ECO:0000313" key="15">
    <source>
        <dbReference type="EMBL" id="TGZ48868.1"/>
    </source>
</evidence>
<dbReference type="AlphaFoldDB" id="A0A4S2KM68"/>
<organism evidence="15 16">
    <name type="scientific">Temnothorax longispinosus</name>
    <dbReference type="NCBI Taxonomy" id="300112"/>
    <lineage>
        <taxon>Eukaryota</taxon>
        <taxon>Metazoa</taxon>
        <taxon>Ecdysozoa</taxon>
        <taxon>Arthropoda</taxon>
        <taxon>Hexapoda</taxon>
        <taxon>Insecta</taxon>
        <taxon>Pterygota</taxon>
        <taxon>Neoptera</taxon>
        <taxon>Endopterygota</taxon>
        <taxon>Hymenoptera</taxon>
        <taxon>Apocrita</taxon>
        <taxon>Aculeata</taxon>
        <taxon>Formicoidea</taxon>
        <taxon>Formicidae</taxon>
        <taxon>Myrmicinae</taxon>
        <taxon>Temnothorax</taxon>
    </lineage>
</organism>
<reference evidence="15 16" key="1">
    <citation type="journal article" date="2019" name="Philos. Trans. R. Soc. Lond., B, Biol. Sci.">
        <title>Ant behaviour and brain gene expression of defending hosts depend on the ecological success of the intruding social parasite.</title>
        <authorList>
            <person name="Kaur R."/>
            <person name="Stoldt M."/>
            <person name="Jongepier E."/>
            <person name="Feldmeyer B."/>
            <person name="Menzel F."/>
            <person name="Bornberg-Bauer E."/>
            <person name="Foitzik S."/>
        </authorList>
    </citation>
    <scope>NUCLEOTIDE SEQUENCE [LARGE SCALE GENOMIC DNA]</scope>
    <source>
        <tissue evidence="15">Whole body</tissue>
    </source>
</reference>
<dbReference type="InterPro" id="IPR003593">
    <property type="entry name" value="AAA+_ATPase"/>
</dbReference>
<evidence type="ECO:0000313" key="16">
    <source>
        <dbReference type="Proteomes" id="UP000310200"/>
    </source>
</evidence>
<dbReference type="GO" id="GO:0046872">
    <property type="term" value="F:metal ion binding"/>
    <property type="evidence" value="ECO:0007669"/>
    <property type="project" value="UniProtKB-KW"/>
</dbReference>
<comment type="function">
    <text evidence="11">Component of the origin recognition complex (ORC) that binds origins of replication. DNA-binding is ATP-dependent, however specific DNA sequences that define origins of replication have not been identified so far. ORC is required to assemble the pre-replication complex necessary to initiate DNA replication.</text>
</comment>
<evidence type="ECO:0000256" key="10">
    <source>
        <dbReference type="ARBA" id="ARBA00023242"/>
    </source>
</evidence>
<dbReference type="SMART" id="SM00382">
    <property type="entry name" value="AAA"/>
    <property type="match status" value="1"/>
</dbReference>
<dbReference type="InterPro" id="IPR050311">
    <property type="entry name" value="ORC1/CDC6"/>
</dbReference>
<dbReference type="EMBL" id="QBLH01002300">
    <property type="protein sequence ID" value="TGZ48868.1"/>
    <property type="molecule type" value="Genomic_DNA"/>
</dbReference>
<dbReference type="Gene3D" id="1.10.8.60">
    <property type="match status" value="1"/>
</dbReference>
<dbReference type="GO" id="GO:0033314">
    <property type="term" value="P:mitotic DNA replication checkpoint signaling"/>
    <property type="evidence" value="ECO:0007669"/>
    <property type="project" value="TreeGrafter"/>
</dbReference>
<comment type="subcellular location">
    <subcellularLocation>
        <location evidence="1 11">Nucleus</location>
    </subcellularLocation>
</comment>
<feature type="domain" description="Cdc6 C-terminal" evidence="14">
    <location>
        <begin position="666"/>
        <end position="746"/>
    </location>
</feature>
<evidence type="ECO:0000259" key="14">
    <source>
        <dbReference type="SMART" id="SM01074"/>
    </source>
</evidence>
<dbReference type="InterPro" id="IPR027417">
    <property type="entry name" value="P-loop_NTPase"/>
</dbReference>
<comment type="similarity">
    <text evidence="2 11">Belongs to the ORC1 family.</text>
</comment>
<keyword evidence="4 11" id="KW-0235">DNA replication</keyword>
<keyword evidence="6 11" id="KW-0547">Nucleotide-binding</keyword>
<evidence type="ECO:0000256" key="9">
    <source>
        <dbReference type="ARBA" id="ARBA00023125"/>
    </source>
</evidence>
<dbReference type="PANTHER" id="PTHR10763:SF23">
    <property type="entry name" value="ORIGIN RECOGNITION COMPLEX SUBUNIT 1"/>
    <property type="match status" value="1"/>
</dbReference>
<keyword evidence="16" id="KW-1185">Reference proteome</keyword>
<keyword evidence="9 11" id="KW-0238">DNA-binding</keyword>
<dbReference type="STRING" id="300112.A0A4S2KM68"/>